<feature type="compositionally biased region" description="Low complexity" evidence="1">
    <location>
        <begin position="18"/>
        <end position="30"/>
    </location>
</feature>
<dbReference type="Proteomes" id="UP000077266">
    <property type="component" value="Unassembled WGS sequence"/>
</dbReference>
<proteinExistence type="predicted"/>
<feature type="region of interest" description="Disordered" evidence="1">
    <location>
        <begin position="1"/>
        <end position="89"/>
    </location>
</feature>
<evidence type="ECO:0000313" key="2">
    <source>
        <dbReference type="EMBL" id="KZV81357.1"/>
    </source>
</evidence>
<feature type="compositionally biased region" description="Low complexity" evidence="1">
    <location>
        <begin position="290"/>
        <end position="314"/>
    </location>
</feature>
<feature type="region of interest" description="Disordered" evidence="1">
    <location>
        <begin position="275"/>
        <end position="364"/>
    </location>
</feature>
<feature type="compositionally biased region" description="Polar residues" evidence="1">
    <location>
        <begin position="180"/>
        <end position="193"/>
    </location>
</feature>
<protein>
    <submittedName>
        <fullName evidence="2">Uncharacterized protein</fullName>
    </submittedName>
</protein>
<feature type="compositionally biased region" description="Polar residues" evidence="1">
    <location>
        <begin position="338"/>
        <end position="359"/>
    </location>
</feature>
<dbReference type="InParanoid" id="A0A165BWB2"/>
<dbReference type="AlphaFoldDB" id="A0A165BWB2"/>
<sequence length="682" mass="74118">MSPSRHKFPHARQAAFNSTASLPQSSSDASSPPPHQKGRVTQLWNLLLRRTDDEEKTAKKKKKKKATRAAVTSPTVTSRKSPSSYRLDTGTITPEQAFGSFLPLIVGKNIVPAPSSLGPTVLPYQYNGYASSPFWSMNPSVYWNSITLQPGPSTSPAYGHPPALGTSTLAMAHGFTTANNNHHYDNSSYQQARSPDWKPMDVDQPEFVQGPRDNDAPCPASEVLDTRPPPAAPDPKKKWSLLNRTHVKVKAAATQDDNPEKMHVDERKTFKAIRNAKSLSSAKETTAPETLLASPATTTVPTTAGSSSSSVPSGKQQAKGPMPHKVETAGTGNRAVTEGTQSAGSTAKSGSLAVSTHGSDLNDEHTASASFEARSGIDMDVDMLELDPDLVALALMKDAASKPQQTLAAPSTTAAQDPDKPVVVTTLRDIQQLPARSRVRIRAPDVWNTQACAEHTVDGFRKLEGAEEVELYDPLAPSASGKQAHIASLEKLSFREDNGSMLRTLESISVDAIRHVKGANVTAETFVALIRRSTRIAHLAVDHDNVHGLRIQLWDDVGRLREFEFCATERIELLDQHVAVVDAPTLEIGEGLREDHVDAFRKLTPLRATTLVVVSTGRSDPAIYQYRKVALKLPLLREVIFASADPNVKLVIARSQRDHVVNKLVLHKEKVKVTPRNVMFKG</sequence>
<keyword evidence="3" id="KW-1185">Reference proteome</keyword>
<feature type="compositionally biased region" description="Basic residues" evidence="1">
    <location>
        <begin position="58"/>
        <end position="67"/>
    </location>
</feature>
<feature type="region of interest" description="Disordered" evidence="1">
    <location>
        <begin position="180"/>
        <end position="239"/>
    </location>
</feature>
<gene>
    <name evidence="2" type="ORF">EXIGLDRAFT_755631</name>
</gene>
<evidence type="ECO:0000313" key="3">
    <source>
        <dbReference type="Proteomes" id="UP000077266"/>
    </source>
</evidence>
<feature type="compositionally biased region" description="Basic residues" evidence="1">
    <location>
        <begin position="1"/>
        <end position="10"/>
    </location>
</feature>
<evidence type="ECO:0000256" key="1">
    <source>
        <dbReference type="SAM" id="MobiDB-lite"/>
    </source>
</evidence>
<feature type="compositionally biased region" description="Polar residues" evidence="1">
    <location>
        <begin position="277"/>
        <end position="288"/>
    </location>
</feature>
<dbReference type="EMBL" id="KV426398">
    <property type="protein sequence ID" value="KZV81357.1"/>
    <property type="molecule type" value="Genomic_DNA"/>
</dbReference>
<feature type="compositionally biased region" description="Polar residues" evidence="1">
    <location>
        <begin position="72"/>
        <end position="89"/>
    </location>
</feature>
<organism evidence="2 3">
    <name type="scientific">Exidia glandulosa HHB12029</name>
    <dbReference type="NCBI Taxonomy" id="1314781"/>
    <lineage>
        <taxon>Eukaryota</taxon>
        <taxon>Fungi</taxon>
        <taxon>Dikarya</taxon>
        <taxon>Basidiomycota</taxon>
        <taxon>Agaricomycotina</taxon>
        <taxon>Agaricomycetes</taxon>
        <taxon>Auriculariales</taxon>
        <taxon>Exidiaceae</taxon>
        <taxon>Exidia</taxon>
    </lineage>
</organism>
<name>A0A165BWB2_EXIGL</name>
<reference evidence="2 3" key="1">
    <citation type="journal article" date="2016" name="Mol. Biol. Evol.">
        <title>Comparative Genomics of Early-Diverging Mushroom-Forming Fungi Provides Insights into the Origins of Lignocellulose Decay Capabilities.</title>
        <authorList>
            <person name="Nagy L.G."/>
            <person name="Riley R."/>
            <person name="Tritt A."/>
            <person name="Adam C."/>
            <person name="Daum C."/>
            <person name="Floudas D."/>
            <person name="Sun H."/>
            <person name="Yadav J.S."/>
            <person name="Pangilinan J."/>
            <person name="Larsson K.H."/>
            <person name="Matsuura K."/>
            <person name="Barry K."/>
            <person name="Labutti K."/>
            <person name="Kuo R."/>
            <person name="Ohm R.A."/>
            <person name="Bhattacharya S.S."/>
            <person name="Shirouzu T."/>
            <person name="Yoshinaga Y."/>
            <person name="Martin F.M."/>
            <person name="Grigoriev I.V."/>
            <person name="Hibbett D.S."/>
        </authorList>
    </citation>
    <scope>NUCLEOTIDE SEQUENCE [LARGE SCALE GENOMIC DNA]</scope>
    <source>
        <strain evidence="2 3">HHB12029</strain>
    </source>
</reference>
<accession>A0A165BWB2</accession>